<dbReference type="Gene3D" id="3.10.25.10">
    <property type="entry name" value="Formyl transferase, C-terminal domain"/>
    <property type="match status" value="1"/>
</dbReference>
<protein>
    <recommendedName>
        <fullName evidence="4">Methionyl-tRNA formyltransferase</fullName>
        <ecNumber evidence="3">2.1.2.9</ecNumber>
    </recommendedName>
</protein>
<evidence type="ECO:0000256" key="1">
    <source>
        <dbReference type="ARBA" id="ARBA00002606"/>
    </source>
</evidence>
<evidence type="ECO:0000256" key="3">
    <source>
        <dbReference type="ARBA" id="ARBA00012261"/>
    </source>
</evidence>
<dbReference type="CDD" id="cd08704">
    <property type="entry name" value="Met_tRNA_FMT_C"/>
    <property type="match status" value="1"/>
</dbReference>
<evidence type="ECO:0000256" key="6">
    <source>
        <dbReference type="ARBA" id="ARBA00022917"/>
    </source>
</evidence>
<proteinExistence type="inferred from homology"/>
<evidence type="ECO:0000256" key="2">
    <source>
        <dbReference type="ARBA" id="ARBA00010699"/>
    </source>
</evidence>
<dbReference type="InterPro" id="IPR037022">
    <property type="entry name" value="Formyl_trans_C_sf"/>
</dbReference>
<dbReference type="GO" id="GO:0004479">
    <property type="term" value="F:methionyl-tRNA formyltransferase activity"/>
    <property type="evidence" value="ECO:0007669"/>
    <property type="project" value="UniProtKB-EC"/>
</dbReference>
<comment type="similarity">
    <text evidence="2">Belongs to the Fmt family.</text>
</comment>
<organism evidence="9 10">
    <name type="scientific">Candidatus Amesbacteria bacterium GW2011_GWA2_42_12</name>
    <dbReference type="NCBI Taxonomy" id="1618356"/>
    <lineage>
        <taxon>Bacteria</taxon>
        <taxon>Candidatus Amesiibacteriota</taxon>
    </lineage>
</organism>
<evidence type="ECO:0000256" key="4">
    <source>
        <dbReference type="ARBA" id="ARBA00016014"/>
    </source>
</evidence>
<name>A0A0G0Y1E0_9BACT</name>
<dbReference type="InterPro" id="IPR011034">
    <property type="entry name" value="Formyl_transferase-like_C_sf"/>
</dbReference>
<comment type="catalytic activity">
    <reaction evidence="7">
        <text>L-methionyl-tRNA(fMet) + (6R)-10-formyltetrahydrofolate = N-formyl-L-methionyl-tRNA(fMet) + (6S)-5,6,7,8-tetrahydrofolate + H(+)</text>
        <dbReference type="Rhea" id="RHEA:24380"/>
        <dbReference type="Rhea" id="RHEA-COMP:9952"/>
        <dbReference type="Rhea" id="RHEA-COMP:9953"/>
        <dbReference type="ChEBI" id="CHEBI:15378"/>
        <dbReference type="ChEBI" id="CHEBI:57453"/>
        <dbReference type="ChEBI" id="CHEBI:78530"/>
        <dbReference type="ChEBI" id="CHEBI:78844"/>
        <dbReference type="ChEBI" id="CHEBI:195366"/>
        <dbReference type="EC" id="2.1.2.9"/>
    </reaction>
</comment>
<comment type="caution">
    <text evidence="9">The sequence shown here is derived from an EMBL/GenBank/DDBJ whole genome shotgun (WGS) entry which is preliminary data.</text>
</comment>
<dbReference type="Proteomes" id="UP000034160">
    <property type="component" value="Unassembled WGS sequence"/>
</dbReference>
<dbReference type="EC" id="2.1.2.9" evidence="3"/>
<reference evidence="9 10" key="1">
    <citation type="journal article" date="2015" name="Nature">
        <title>rRNA introns, odd ribosomes, and small enigmatic genomes across a large radiation of phyla.</title>
        <authorList>
            <person name="Brown C.T."/>
            <person name="Hug L.A."/>
            <person name="Thomas B.C."/>
            <person name="Sharon I."/>
            <person name="Castelle C.J."/>
            <person name="Singh A."/>
            <person name="Wilkins M.J."/>
            <person name="Williams K.H."/>
            <person name="Banfield J.F."/>
        </authorList>
    </citation>
    <scope>NUCLEOTIDE SEQUENCE [LARGE SCALE GENOMIC DNA]</scope>
</reference>
<gene>
    <name evidence="9" type="ORF">UU93_C0034G0011</name>
</gene>
<evidence type="ECO:0000256" key="7">
    <source>
        <dbReference type="ARBA" id="ARBA00048558"/>
    </source>
</evidence>
<comment type="function">
    <text evidence="1">Attaches a formyl group to the free amino group of methionyl-tRNA(fMet). The formyl group appears to play a dual role in the initiator identity of N-formylmethionyl-tRNA by promoting its recognition by IF2 and preventing the misappropriation of this tRNA by the elongation apparatus.</text>
</comment>
<keyword evidence="6" id="KW-0648">Protein biosynthesis</keyword>
<evidence type="ECO:0000313" key="9">
    <source>
        <dbReference type="EMBL" id="KKS30614.1"/>
    </source>
</evidence>
<evidence type="ECO:0000313" key="10">
    <source>
        <dbReference type="Proteomes" id="UP000034160"/>
    </source>
</evidence>
<dbReference type="InterPro" id="IPR005793">
    <property type="entry name" value="Formyl_trans_C"/>
</dbReference>
<dbReference type="InterPro" id="IPR044135">
    <property type="entry name" value="Met-tRNA-FMT_C"/>
</dbReference>
<dbReference type="SUPFAM" id="SSF50486">
    <property type="entry name" value="FMT C-terminal domain-like"/>
    <property type="match status" value="1"/>
</dbReference>
<dbReference type="Pfam" id="PF02911">
    <property type="entry name" value="Formyl_trans_C"/>
    <property type="match status" value="1"/>
</dbReference>
<feature type="domain" description="Formyl transferase C-terminal" evidence="8">
    <location>
        <begin position="23"/>
        <end position="61"/>
    </location>
</feature>
<evidence type="ECO:0000259" key="8">
    <source>
        <dbReference type="Pfam" id="PF02911"/>
    </source>
</evidence>
<feature type="non-terminal residue" evidence="9">
    <location>
        <position position="1"/>
    </location>
</feature>
<sequence>KALEGEMFETTSVPLLDEYHLPHTAVFIDNMVRALTPWPGVWTMKNEKRVKVLEGKMDEKKFIPLQTQKEGKTPSKHL</sequence>
<keyword evidence="5" id="KW-0808">Transferase</keyword>
<accession>A0A0G0Y1E0</accession>
<evidence type="ECO:0000256" key="5">
    <source>
        <dbReference type="ARBA" id="ARBA00022679"/>
    </source>
</evidence>
<dbReference type="AlphaFoldDB" id="A0A0G0Y1E0"/>
<dbReference type="EMBL" id="LCCN01000034">
    <property type="protein sequence ID" value="KKS30614.1"/>
    <property type="molecule type" value="Genomic_DNA"/>
</dbReference>